<dbReference type="EC" id="3.6.4.13" evidence="1"/>
<dbReference type="SMART" id="SM00490">
    <property type="entry name" value="HELICc"/>
    <property type="match status" value="1"/>
</dbReference>
<evidence type="ECO:0000256" key="5">
    <source>
        <dbReference type="ARBA" id="ARBA00022840"/>
    </source>
</evidence>
<evidence type="ECO:0000313" key="11">
    <source>
        <dbReference type="EMBL" id="OHS97244.1"/>
    </source>
</evidence>
<name>A0A1J4JJ42_9EUKA</name>
<keyword evidence="6" id="KW-0694">RNA-binding</keyword>
<keyword evidence="4" id="KW-0347">Helicase</keyword>
<protein>
    <recommendedName>
        <fullName evidence="1">RNA helicase</fullName>
        <ecNumber evidence="1">3.6.4.13</ecNumber>
    </recommendedName>
</protein>
<dbReference type="InterPro" id="IPR011545">
    <property type="entry name" value="DEAD/DEAH_box_helicase_dom"/>
</dbReference>
<organism evidence="11 12">
    <name type="scientific">Tritrichomonas foetus</name>
    <dbReference type="NCBI Taxonomy" id="1144522"/>
    <lineage>
        <taxon>Eukaryota</taxon>
        <taxon>Metamonada</taxon>
        <taxon>Parabasalia</taxon>
        <taxon>Tritrichomonadida</taxon>
        <taxon>Tritrichomonadidae</taxon>
        <taxon>Tritrichomonas</taxon>
    </lineage>
</organism>
<dbReference type="PANTHER" id="PTHR47959">
    <property type="entry name" value="ATP-DEPENDENT RNA HELICASE RHLE-RELATED"/>
    <property type="match status" value="1"/>
</dbReference>
<keyword evidence="12" id="KW-1185">Reference proteome</keyword>
<keyword evidence="3" id="KW-0378">Hydrolase</keyword>
<dbReference type="GO" id="GO:0005524">
    <property type="term" value="F:ATP binding"/>
    <property type="evidence" value="ECO:0007669"/>
    <property type="project" value="UniProtKB-KW"/>
</dbReference>
<evidence type="ECO:0000256" key="2">
    <source>
        <dbReference type="ARBA" id="ARBA00022741"/>
    </source>
</evidence>
<dbReference type="PANTHER" id="PTHR47959:SF15">
    <property type="entry name" value="RNA HELICASE"/>
    <property type="match status" value="1"/>
</dbReference>
<evidence type="ECO:0000256" key="3">
    <source>
        <dbReference type="ARBA" id="ARBA00022801"/>
    </source>
</evidence>
<comment type="similarity">
    <text evidence="7">Belongs to the DEAD box helicase family. DDX52/ROK1 subfamily.</text>
</comment>
<sequence length="464" mass="52206">MQNRTNLLSFGTSFSGKTNEKARKMFKTPKENQTLGQLTDYSVLDQYNVSVRGDSPPQPIDDWSLFSQTIQDTLLSAGFSKPTPAQRYSIPCFLDKRPFITISPTGSGKTLSYALPLLHLLEKEPHNELKAIILVPTRELASQVFRQFRRFSESSATRVQLLRKNRDTPKCQILISTPKRLLIAKPNFSNISYIVIDEADHLLSHSFVSQTDSVLALLPNEKNRFLHVSLFSATMNPKVEESARSFMPNPIRIQVGDDHAVAALITQELKFVGREKGKVIEIKQRLNAGQLDLPVIVFVQNKQRAYDLADELGLPASVLTADENDNERAEAIRKVRTGQNQFLITTDLAGRGIDLAAIQTVINFDIPPDSTTYIHRIGRTARAGRAGHALTLFTEDDQQNLKPVASVMKKHGFHVEDWMLRNPDKLHRGARALFEPTKRKTISSKLWKNAKVRNPEPKIPPSVE</sequence>
<evidence type="ECO:0000256" key="4">
    <source>
        <dbReference type="ARBA" id="ARBA00022806"/>
    </source>
</evidence>
<dbReference type="InterPro" id="IPR001650">
    <property type="entry name" value="Helicase_C-like"/>
</dbReference>
<dbReference type="CDD" id="cd18787">
    <property type="entry name" value="SF2_C_DEAD"/>
    <property type="match status" value="1"/>
</dbReference>
<keyword evidence="2" id="KW-0547">Nucleotide-binding</keyword>
<dbReference type="SUPFAM" id="SSF52540">
    <property type="entry name" value="P-loop containing nucleoside triphosphate hydrolases"/>
    <property type="match status" value="1"/>
</dbReference>
<dbReference type="GeneID" id="94845607"/>
<dbReference type="SMART" id="SM00487">
    <property type="entry name" value="DEXDc"/>
    <property type="match status" value="1"/>
</dbReference>
<dbReference type="PROSITE" id="PS51194">
    <property type="entry name" value="HELICASE_CTER"/>
    <property type="match status" value="1"/>
</dbReference>
<dbReference type="GO" id="GO:0005829">
    <property type="term" value="C:cytosol"/>
    <property type="evidence" value="ECO:0007669"/>
    <property type="project" value="TreeGrafter"/>
</dbReference>
<dbReference type="GO" id="GO:0016787">
    <property type="term" value="F:hydrolase activity"/>
    <property type="evidence" value="ECO:0007669"/>
    <property type="project" value="UniProtKB-KW"/>
</dbReference>
<gene>
    <name evidence="11" type="ORF">TRFO_36569</name>
</gene>
<dbReference type="OrthoDB" id="360161at2759"/>
<evidence type="ECO:0000256" key="6">
    <source>
        <dbReference type="ARBA" id="ARBA00022884"/>
    </source>
</evidence>
<keyword evidence="5" id="KW-0067">ATP-binding</keyword>
<accession>A0A1J4JJ42</accession>
<evidence type="ECO:0000256" key="7">
    <source>
        <dbReference type="ARBA" id="ARBA00024355"/>
    </source>
</evidence>
<dbReference type="InterPro" id="IPR027417">
    <property type="entry name" value="P-loop_NTPase"/>
</dbReference>
<feature type="domain" description="Helicase C-terminal" evidence="10">
    <location>
        <begin position="281"/>
        <end position="424"/>
    </location>
</feature>
<dbReference type="InterPro" id="IPR050079">
    <property type="entry name" value="DEAD_box_RNA_helicase"/>
</dbReference>
<dbReference type="GO" id="GO:0003723">
    <property type="term" value="F:RNA binding"/>
    <property type="evidence" value="ECO:0007669"/>
    <property type="project" value="UniProtKB-KW"/>
</dbReference>
<dbReference type="RefSeq" id="XP_068350381.1">
    <property type="nucleotide sequence ID" value="XM_068510903.1"/>
</dbReference>
<dbReference type="Proteomes" id="UP000179807">
    <property type="component" value="Unassembled WGS sequence"/>
</dbReference>
<feature type="domain" description="Helicase ATP-binding" evidence="9">
    <location>
        <begin position="90"/>
        <end position="253"/>
    </location>
</feature>
<evidence type="ECO:0000259" key="10">
    <source>
        <dbReference type="PROSITE" id="PS51194"/>
    </source>
</evidence>
<evidence type="ECO:0000313" key="12">
    <source>
        <dbReference type="Proteomes" id="UP000179807"/>
    </source>
</evidence>
<comment type="catalytic activity">
    <reaction evidence="8">
        <text>ATP + H2O = ADP + phosphate + H(+)</text>
        <dbReference type="Rhea" id="RHEA:13065"/>
        <dbReference type="ChEBI" id="CHEBI:15377"/>
        <dbReference type="ChEBI" id="CHEBI:15378"/>
        <dbReference type="ChEBI" id="CHEBI:30616"/>
        <dbReference type="ChEBI" id="CHEBI:43474"/>
        <dbReference type="ChEBI" id="CHEBI:456216"/>
        <dbReference type="EC" id="3.6.4.13"/>
    </reaction>
</comment>
<evidence type="ECO:0000256" key="1">
    <source>
        <dbReference type="ARBA" id="ARBA00012552"/>
    </source>
</evidence>
<dbReference type="AlphaFoldDB" id="A0A1J4JJ42"/>
<evidence type="ECO:0000259" key="9">
    <source>
        <dbReference type="PROSITE" id="PS51192"/>
    </source>
</evidence>
<dbReference type="Pfam" id="PF00271">
    <property type="entry name" value="Helicase_C"/>
    <property type="match status" value="1"/>
</dbReference>
<dbReference type="Pfam" id="PF00270">
    <property type="entry name" value="DEAD"/>
    <property type="match status" value="1"/>
</dbReference>
<dbReference type="Gene3D" id="3.40.50.300">
    <property type="entry name" value="P-loop containing nucleotide triphosphate hydrolases"/>
    <property type="match status" value="2"/>
</dbReference>
<evidence type="ECO:0000256" key="8">
    <source>
        <dbReference type="ARBA" id="ARBA00047984"/>
    </source>
</evidence>
<dbReference type="GO" id="GO:0003724">
    <property type="term" value="F:RNA helicase activity"/>
    <property type="evidence" value="ECO:0007669"/>
    <property type="project" value="UniProtKB-EC"/>
</dbReference>
<comment type="caution">
    <text evidence="11">The sequence shown here is derived from an EMBL/GenBank/DDBJ whole genome shotgun (WGS) entry which is preliminary data.</text>
</comment>
<dbReference type="InterPro" id="IPR014001">
    <property type="entry name" value="Helicase_ATP-bd"/>
</dbReference>
<dbReference type="VEuPathDB" id="TrichDB:TRFO_36569"/>
<dbReference type="EMBL" id="MLAK01001127">
    <property type="protein sequence ID" value="OHS97244.1"/>
    <property type="molecule type" value="Genomic_DNA"/>
</dbReference>
<dbReference type="PROSITE" id="PS51192">
    <property type="entry name" value="HELICASE_ATP_BIND_1"/>
    <property type="match status" value="1"/>
</dbReference>
<reference evidence="11" key="1">
    <citation type="submission" date="2016-10" db="EMBL/GenBank/DDBJ databases">
        <authorList>
            <person name="Benchimol M."/>
            <person name="Almeida L.G."/>
            <person name="Vasconcelos A.T."/>
            <person name="Perreira-Neves A."/>
            <person name="Rosa I.A."/>
            <person name="Tasca T."/>
            <person name="Bogo M.R."/>
            <person name="de Souza W."/>
        </authorList>
    </citation>
    <scope>NUCLEOTIDE SEQUENCE [LARGE SCALE GENOMIC DNA]</scope>
    <source>
        <strain evidence="11">K</strain>
    </source>
</reference>
<proteinExistence type="inferred from homology"/>